<organism evidence="1 3">
    <name type="scientific">Clostridium tarantellae</name>
    <dbReference type="NCBI Taxonomy" id="39493"/>
    <lineage>
        <taxon>Bacteria</taxon>
        <taxon>Bacillati</taxon>
        <taxon>Bacillota</taxon>
        <taxon>Clostridia</taxon>
        <taxon>Eubacteriales</taxon>
        <taxon>Clostridiaceae</taxon>
        <taxon>Clostridium</taxon>
    </lineage>
</organism>
<dbReference type="AlphaFoldDB" id="A0A6I1MIB5"/>
<dbReference type="Proteomes" id="UP000430345">
    <property type="component" value="Unassembled WGS sequence"/>
</dbReference>
<evidence type="ECO:0000313" key="1">
    <source>
        <dbReference type="EMBL" id="MPQ42860.1"/>
    </source>
</evidence>
<dbReference type="EMBL" id="WHJC01000450">
    <property type="protein sequence ID" value="MPQ45122.1"/>
    <property type="molecule type" value="Genomic_DNA"/>
</dbReference>
<proteinExistence type="predicted"/>
<dbReference type="EMBL" id="WHJC01000024">
    <property type="protein sequence ID" value="MPQ42860.1"/>
    <property type="molecule type" value="Genomic_DNA"/>
</dbReference>
<evidence type="ECO:0000313" key="3">
    <source>
        <dbReference type="Proteomes" id="UP000430345"/>
    </source>
</evidence>
<accession>A0A6I1MIB5</accession>
<name>A0A6I1MIB5_9CLOT</name>
<gene>
    <name evidence="1" type="ORF">GBZ86_03710</name>
    <name evidence="2" type="ORF">GBZ86_15470</name>
</gene>
<keyword evidence="3" id="KW-1185">Reference proteome</keyword>
<protein>
    <submittedName>
        <fullName evidence="1">Uncharacterized protein</fullName>
    </submittedName>
</protein>
<comment type="caution">
    <text evidence="1">The sequence shown here is derived from an EMBL/GenBank/DDBJ whole genome shotgun (WGS) entry which is preliminary data.</text>
</comment>
<reference evidence="1 3" key="1">
    <citation type="submission" date="2019-10" db="EMBL/GenBank/DDBJ databases">
        <title>The Genome Sequence of Clostridium tarantellae Isolated from Fish Brain.</title>
        <authorList>
            <person name="Bano L."/>
            <person name="Kiel M."/>
            <person name="Sales G."/>
            <person name="Doxey A.C."/>
            <person name="Mansfield M.J."/>
            <person name="Schiavone M."/>
            <person name="Rossetto O."/>
            <person name="Pirazzini M."/>
            <person name="Dobrindt U."/>
            <person name="Montecucco C."/>
        </authorList>
    </citation>
    <scope>NUCLEOTIDE SEQUENCE [LARGE SCALE GENOMIC DNA]</scope>
    <source>
        <strain evidence="1 3">DSM 3997</strain>
    </source>
</reference>
<dbReference type="OrthoDB" id="1933575at2"/>
<evidence type="ECO:0000313" key="2">
    <source>
        <dbReference type="EMBL" id="MPQ45122.1"/>
    </source>
</evidence>
<sequence>MLTKWNEKNDMVCGCLLSNPLCSRCKDCEELEVTINPYEDIEECLKNQRAYKRIQGSLRQKS</sequence>